<comment type="subcellular location">
    <subcellularLocation>
        <location evidence="2">Cytoplasm</location>
    </subcellularLocation>
</comment>
<dbReference type="PANTHER" id="PTHR34982">
    <property type="entry name" value="YOP PROTEINS TRANSLOCATION PROTEIN L"/>
    <property type="match status" value="1"/>
</dbReference>
<evidence type="ECO:0000256" key="5">
    <source>
        <dbReference type="ARBA" id="ARBA00022448"/>
    </source>
</evidence>
<dbReference type="eggNOG" id="COG1317">
    <property type="taxonomic scope" value="Bacteria"/>
</dbReference>
<keyword evidence="12" id="KW-1185">Reference proteome</keyword>
<dbReference type="KEGG" id="pam:PANA_2297"/>
<evidence type="ECO:0000313" key="11">
    <source>
        <dbReference type="EMBL" id="ADD77464.1"/>
    </source>
</evidence>
<dbReference type="STRING" id="706191.PANA_2297"/>
<accession>D4GH17</accession>
<keyword evidence="9" id="KW-1006">Bacterial flagellum protein export</keyword>
<dbReference type="GO" id="GO:0015031">
    <property type="term" value="P:protein transport"/>
    <property type="evidence" value="ECO:0007669"/>
    <property type="project" value="UniProtKB-KW"/>
</dbReference>
<proteinExistence type="inferred from homology"/>
<dbReference type="Pfam" id="PF02108">
    <property type="entry name" value="FliH"/>
    <property type="match status" value="1"/>
</dbReference>
<sequence>MVARKPMSDAFSARPWQLWQPVELGRPEEPVAMSAEPAEVTIFESEEDEQQQQFEHMQQQLRKEAHGQGYSEGHLQGFAEGQKAGYDAGFQQGLADAQQQQAPLQARMQQLVTEFQNTLESLDSVIAARLMQLALEAARSVIGQATTVDGSALLRQIQGLLQQEPMFSGKPQLRVHPDDLLRIEQTLGPTLDLHGWRLLADNTLHPGGCKLSAEDGDLDASVATRWQELCRLAAPGEF</sequence>
<evidence type="ECO:0000256" key="2">
    <source>
        <dbReference type="ARBA" id="ARBA00004496"/>
    </source>
</evidence>
<evidence type="ECO:0000256" key="8">
    <source>
        <dbReference type="ARBA" id="ARBA00022927"/>
    </source>
</evidence>
<evidence type="ECO:0000259" key="10">
    <source>
        <dbReference type="Pfam" id="PF02108"/>
    </source>
</evidence>
<dbReference type="GO" id="GO:0044781">
    <property type="term" value="P:bacterial-type flagellum organization"/>
    <property type="evidence" value="ECO:0007669"/>
    <property type="project" value="UniProtKB-KW"/>
</dbReference>
<comment type="similarity">
    <text evidence="3">Belongs to the FliH family.</text>
</comment>
<dbReference type="GO" id="GO:0009288">
    <property type="term" value="C:bacterial-type flagellum"/>
    <property type="evidence" value="ECO:0007669"/>
    <property type="project" value="InterPro"/>
</dbReference>
<organism evidence="11 12">
    <name type="scientific">Pantoea ananatis (strain LMG 20103)</name>
    <dbReference type="NCBI Taxonomy" id="706191"/>
    <lineage>
        <taxon>Bacteria</taxon>
        <taxon>Pseudomonadati</taxon>
        <taxon>Pseudomonadota</taxon>
        <taxon>Gammaproteobacteria</taxon>
        <taxon>Enterobacterales</taxon>
        <taxon>Erwiniaceae</taxon>
        <taxon>Pantoea</taxon>
    </lineage>
</organism>
<dbReference type="PANTHER" id="PTHR34982:SF1">
    <property type="entry name" value="FLAGELLAR ASSEMBLY PROTEIN FLIH"/>
    <property type="match status" value="1"/>
</dbReference>
<reference evidence="11 12" key="1">
    <citation type="journal article" date="2010" name="J. Bacteriol.">
        <title>Genome sequence of Pantoea ananatis LMG20103, the causative agent of Eucalyptus blight and dieback.</title>
        <authorList>
            <person name="De Maayer P."/>
            <person name="Chan W.Y."/>
            <person name="Venter S.N."/>
            <person name="Toth I.K."/>
            <person name="Birch P.R."/>
            <person name="Joubert F."/>
            <person name="Coutinho T.A."/>
        </authorList>
    </citation>
    <scope>NUCLEOTIDE SEQUENCE [LARGE SCALE GENOMIC DNA]</scope>
    <source>
        <strain evidence="11 12">LMG 20103</strain>
    </source>
</reference>
<dbReference type="EMBL" id="CP001875">
    <property type="protein sequence ID" value="ADD77464.1"/>
    <property type="molecule type" value="Genomic_DNA"/>
</dbReference>
<evidence type="ECO:0000256" key="9">
    <source>
        <dbReference type="ARBA" id="ARBA00023225"/>
    </source>
</evidence>
<dbReference type="Proteomes" id="UP000001702">
    <property type="component" value="Chromosome"/>
</dbReference>
<comment type="function">
    <text evidence="1">Needed for flagellar regrowth and assembly.</text>
</comment>
<dbReference type="AlphaFoldDB" id="D4GH17"/>
<dbReference type="InterPro" id="IPR051472">
    <property type="entry name" value="T3SS_Stator/FliH"/>
</dbReference>
<dbReference type="InterPro" id="IPR018035">
    <property type="entry name" value="Flagellar_FliH/T3SS_HrpE"/>
</dbReference>
<dbReference type="InterPro" id="IPR000563">
    <property type="entry name" value="Flag_FliH"/>
</dbReference>
<evidence type="ECO:0000256" key="1">
    <source>
        <dbReference type="ARBA" id="ARBA00003041"/>
    </source>
</evidence>
<feature type="domain" description="Flagellar assembly protein FliH/Type III secretion system HrpE" evidence="10">
    <location>
        <begin position="105"/>
        <end position="229"/>
    </location>
</feature>
<keyword evidence="6" id="KW-0963">Cytoplasm</keyword>
<keyword evidence="5" id="KW-0813">Transport</keyword>
<protein>
    <recommendedName>
        <fullName evidence="4">Flagellar assembly protein FliH</fullName>
    </recommendedName>
</protein>
<keyword evidence="8" id="KW-0653">Protein transport</keyword>
<keyword evidence="7" id="KW-1005">Bacterial flagellum biogenesis</keyword>
<evidence type="ECO:0000313" key="12">
    <source>
        <dbReference type="Proteomes" id="UP000001702"/>
    </source>
</evidence>
<evidence type="ECO:0000256" key="7">
    <source>
        <dbReference type="ARBA" id="ARBA00022795"/>
    </source>
</evidence>
<evidence type="ECO:0000256" key="4">
    <source>
        <dbReference type="ARBA" id="ARBA00016507"/>
    </source>
</evidence>
<dbReference type="PRINTS" id="PR01003">
    <property type="entry name" value="FLGFLIH"/>
</dbReference>
<name>D4GH17_PANAM</name>
<dbReference type="HOGENOM" id="CLU_062625_4_2_6"/>
<evidence type="ECO:0000256" key="6">
    <source>
        <dbReference type="ARBA" id="ARBA00022490"/>
    </source>
</evidence>
<dbReference type="GO" id="GO:0003774">
    <property type="term" value="F:cytoskeletal motor activity"/>
    <property type="evidence" value="ECO:0007669"/>
    <property type="project" value="InterPro"/>
</dbReference>
<gene>
    <name evidence="11" type="primary">fliH</name>
    <name evidence="11" type="ordered locus">PANA_2297</name>
</gene>
<dbReference type="GO" id="GO:0005829">
    <property type="term" value="C:cytosol"/>
    <property type="evidence" value="ECO:0007669"/>
    <property type="project" value="TreeGrafter"/>
</dbReference>
<dbReference type="GO" id="GO:0071973">
    <property type="term" value="P:bacterial-type flagellum-dependent cell motility"/>
    <property type="evidence" value="ECO:0007669"/>
    <property type="project" value="InterPro"/>
</dbReference>
<dbReference type="NCBIfam" id="NF004266">
    <property type="entry name" value="PRK05687.1-1"/>
    <property type="match status" value="1"/>
</dbReference>
<evidence type="ECO:0000256" key="3">
    <source>
        <dbReference type="ARBA" id="ARBA00006602"/>
    </source>
</evidence>